<comment type="caution">
    <text evidence="1">The sequence shown here is derived from an EMBL/GenBank/DDBJ whole genome shotgun (WGS) entry which is preliminary data.</text>
</comment>
<dbReference type="Proteomes" id="UP000642107">
    <property type="component" value="Unassembled WGS sequence"/>
</dbReference>
<protein>
    <submittedName>
        <fullName evidence="1">Uncharacterized protein</fullName>
    </submittedName>
</protein>
<keyword evidence="2" id="KW-1185">Reference proteome</keyword>
<proteinExistence type="predicted"/>
<dbReference type="RefSeq" id="WP_192281054.1">
    <property type="nucleotide sequence ID" value="NZ_JACZDF010000006.1"/>
</dbReference>
<evidence type="ECO:0000313" key="2">
    <source>
        <dbReference type="Proteomes" id="UP000642107"/>
    </source>
</evidence>
<sequence>MSARPAGTWRLHKTFRVLVDDEGVRRTDHVLRLRRTVAVRLHYRMERVR</sequence>
<evidence type="ECO:0000313" key="1">
    <source>
        <dbReference type="EMBL" id="MBD9700084.1"/>
    </source>
</evidence>
<gene>
    <name evidence="1" type="ORF">IGS67_11375</name>
</gene>
<dbReference type="EMBL" id="JACZDF010000006">
    <property type="protein sequence ID" value="MBD9700084.1"/>
    <property type="molecule type" value="Genomic_DNA"/>
</dbReference>
<name>A0ABR9DSF7_9MICO</name>
<reference evidence="1 2" key="1">
    <citation type="submission" date="2020-09" db="EMBL/GenBank/DDBJ databases">
        <title>Flavimobilis rhizosphaerae sp. nov., isolated from rhizosphere soil of Spartina alterniflora.</title>
        <authorList>
            <person name="Hanqin C."/>
        </authorList>
    </citation>
    <scope>NUCLEOTIDE SEQUENCE [LARGE SCALE GENOMIC DNA]</scope>
    <source>
        <strain evidence="1 2">GY 10621</strain>
    </source>
</reference>
<organism evidence="1 2">
    <name type="scientific">Flavimobilis rhizosphaerae</name>
    <dbReference type="NCBI Taxonomy" id="2775421"/>
    <lineage>
        <taxon>Bacteria</taxon>
        <taxon>Bacillati</taxon>
        <taxon>Actinomycetota</taxon>
        <taxon>Actinomycetes</taxon>
        <taxon>Micrococcales</taxon>
        <taxon>Jonesiaceae</taxon>
        <taxon>Flavimobilis</taxon>
    </lineage>
</organism>
<accession>A0ABR9DSF7</accession>